<dbReference type="Gene3D" id="2.160.20.10">
    <property type="entry name" value="Single-stranded right-handed beta-helix, Pectin lyase-like"/>
    <property type="match status" value="1"/>
</dbReference>
<reference evidence="2 3" key="1">
    <citation type="journal article" date="2015" name="Proc. Natl. Acad. Sci. U.S.A.">
        <title>Expanded metabolic versatility of ubiquitous nitrite-oxidizing bacteria from the genus Nitrospira.</title>
        <authorList>
            <person name="Koch H."/>
            <person name="Lucker S."/>
            <person name="Albertsen M."/>
            <person name="Kitzinger K."/>
            <person name="Herbold C."/>
            <person name="Spieck E."/>
            <person name="Nielsen P.H."/>
            <person name="Wagner M."/>
            <person name="Daims H."/>
        </authorList>
    </citation>
    <scope>NUCLEOTIDE SEQUENCE [LARGE SCALE GENOMIC DNA]</scope>
    <source>
        <strain evidence="2 3">NSP M-1</strain>
    </source>
</reference>
<evidence type="ECO:0000313" key="3">
    <source>
        <dbReference type="Proteomes" id="UP000069205"/>
    </source>
</evidence>
<dbReference type="RefSeq" id="WP_083448300.1">
    <property type="nucleotide sequence ID" value="NZ_CP011801.1"/>
</dbReference>
<proteinExistence type="predicted"/>
<sequence>MYIVDVRAFSAIGDGVTDDTSAIQSAITNVGGSGGTLLFSPGVYKTTSPLTLPAVGIHIIGANTGGSFGAVLRPYNCAAFSIASVHHCFIENLMIWVQGTTPPATYITLQDCYSIKLKDIRIHLDTTYECTEAAILQTSGNDVVYDHVIVRSDGDYFTVGFKFANGCGTATLVGCDVETCGTGILHLGGQITVLGLYSERLGQYGVSLEPSGDSTAAFRMFGGQLIADNSAVAIAVKDGCKNSYIIGTYATRANNSFQGWIYGLSGSSNIKIDTANFDWSKWGSSVSIDPSVLRLQPLRGSITWNPGSLADGAGETSSAITVTGATFLHGVEVRPPYDLQGITCTGYVSAADTVKIRLQNETGGTIDLASGTWNVVVRRD</sequence>
<feature type="domain" description="Rhamnogalacturonase A/B/Epimerase-like pectate lyase" evidence="1">
    <location>
        <begin position="4"/>
        <end position="192"/>
    </location>
</feature>
<dbReference type="Proteomes" id="UP000069205">
    <property type="component" value="Chromosome"/>
</dbReference>
<dbReference type="OrthoDB" id="2629095at2"/>
<dbReference type="Pfam" id="PF12708">
    <property type="entry name" value="Pect-lyase_RHGA_epim"/>
    <property type="match status" value="1"/>
</dbReference>
<evidence type="ECO:0000313" key="2">
    <source>
        <dbReference type="EMBL" id="ALA61142.1"/>
    </source>
</evidence>
<keyword evidence="3" id="KW-1185">Reference proteome</keyword>
<name>A0A0K2GKI6_NITMO</name>
<accession>A0A0K2GKI6</accession>
<dbReference type="EMBL" id="CP011801">
    <property type="protein sequence ID" value="ALA61142.1"/>
    <property type="molecule type" value="Genomic_DNA"/>
</dbReference>
<protein>
    <recommendedName>
        <fullName evidence="1">Rhamnogalacturonase A/B/Epimerase-like pectate lyase domain-containing protein</fullName>
    </recommendedName>
</protein>
<dbReference type="PATRIC" id="fig|42253.5.peg.4705"/>
<evidence type="ECO:0000259" key="1">
    <source>
        <dbReference type="Pfam" id="PF12708"/>
    </source>
</evidence>
<gene>
    <name evidence="2" type="ORF">NITMOv2_4773</name>
</gene>
<dbReference type="InterPro" id="IPR024535">
    <property type="entry name" value="RHGA/B-epi-like_pectate_lyase"/>
</dbReference>
<dbReference type="KEGG" id="nmv:NITMOv2_4773"/>
<organism evidence="2 3">
    <name type="scientific">Nitrospira moscoviensis</name>
    <dbReference type="NCBI Taxonomy" id="42253"/>
    <lineage>
        <taxon>Bacteria</taxon>
        <taxon>Pseudomonadati</taxon>
        <taxon>Nitrospirota</taxon>
        <taxon>Nitrospiria</taxon>
        <taxon>Nitrospirales</taxon>
        <taxon>Nitrospiraceae</taxon>
        <taxon>Nitrospira</taxon>
    </lineage>
</organism>
<dbReference type="InterPro" id="IPR012334">
    <property type="entry name" value="Pectin_lyas_fold"/>
</dbReference>
<dbReference type="InterPro" id="IPR011050">
    <property type="entry name" value="Pectin_lyase_fold/virulence"/>
</dbReference>
<dbReference type="SUPFAM" id="SSF51126">
    <property type="entry name" value="Pectin lyase-like"/>
    <property type="match status" value="1"/>
</dbReference>
<dbReference type="STRING" id="42253.NITMOv2_4773"/>
<dbReference type="AlphaFoldDB" id="A0A0K2GKI6"/>